<feature type="domain" description="CCHC-type" evidence="2">
    <location>
        <begin position="305"/>
        <end position="321"/>
    </location>
</feature>
<dbReference type="Pfam" id="PF03564">
    <property type="entry name" value="DUF1759"/>
    <property type="match status" value="1"/>
</dbReference>
<dbReference type="RefSeq" id="XP_062710071.1">
    <property type="nucleotide sequence ID" value="XM_062854087.1"/>
</dbReference>
<feature type="domain" description="CCHC-type" evidence="2">
    <location>
        <begin position="271"/>
        <end position="287"/>
    </location>
</feature>
<dbReference type="InterPro" id="IPR008042">
    <property type="entry name" value="Retrotrans_Pao"/>
</dbReference>
<dbReference type="InterPro" id="IPR043502">
    <property type="entry name" value="DNA/RNA_pol_sf"/>
</dbReference>
<dbReference type="EnsemblMetazoa" id="AALFPA23_020965.R30928">
    <property type="protein sequence ID" value="AALFPA23_020965.P30928"/>
    <property type="gene ID" value="AALFPA23_020965"/>
</dbReference>
<feature type="region of interest" description="Disordered" evidence="1">
    <location>
        <begin position="335"/>
        <end position="411"/>
    </location>
</feature>
<evidence type="ECO:0000313" key="3">
    <source>
        <dbReference type="EnsemblMetazoa" id="AALFPA23_020965.P30928"/>
    </source>
</evidence>
<accession>A0ABM1ZRB8</accession>
<organism evidence="3 4">
    <name type="scientific">Aedes albopictus</name>
    <name type="common">Asian tiger mosquito</name>
    <name type="synonym">Stegomyia albopicta</name>
    <dbReference type="NCBI Taxonomy" id="7160"/>
    <lineage>
        <taxon>Eukaryota</taxon>
        <taxon>Metazoa</taxon>
        <taxon>Ecdysozoa</taxon>
        <taxon>Arthropoda</taxon>
        <taxon>Hexapoda</taxon>
        <taxon>Insecta</taxon>
        <taxon>Pterygota</taxon>
        <taxon>Neoptera</taxon>
        <taxon>Endopterygota</taxon>
        <taxon>Diptera</taxon>
        <taxon>Nematocera</taxon>
        <taxon>Culicoidea</taxon>
        <taxon>Culicidae</taxon>
        <taxon>Culicinae</taxon>
        <taxon>Aedini</taxon>
        <taxon>Aedes</taxon>
        <taxon>Stegomyia</taxon>
    </lineage>
</organism>
<name>A0ABM1ZRB8_AEDAL</name>
<proteinExistence type="predicted"/>
<feature type="compositionally biased region" description="Low complexity" evidence="1">
    <location>
        <begin position="401"/>
        <end position="411"/>
    </location>
</feature>
<dbReference type="GeneID" id="134288650"/>
<dbReference type="SMART" id="SM00343">
    <property type="entry name" value="ZnF_C2HC"/>
    <property type="match status" value="2"/>
</dbReference>
<feature type="compositionally biased region" description="Polar residues" evidence="1">
    <location>
        <begin position="387"/>
        <end position="400"/>
    </location>
</feature>
<keyword evidence="4" id="KW-1185">Reference proteome</keyword>
<dbReference type="InterPro" id="IPR001878">
    <property type="entry name" value="Znf_CCHC"/>
</dbReference>
<dbReference type="Proteomes" id="UP000069940">
    <property type="component" value="Unassembled WGS sequence"/>
</dbReference>
<sequence>MEKTLSETSQARLKQKEAENEKVVLDVENNYCRLKAALMSRLSKQHSTQPNLQQLTAQGTSTGLSRVKLPEIRLPTFGGHLKDWVTFRDTFRSLIHNNPQLTEMDKFTYLRSSLSGEALQEINSVEMSDVNYVVAWTMLEKRYGNKKLIVKAHLDALFSIEPIRREGYELLSRLISDFDKHLLMLDKVGEDTNNWSTILVYMVCSRLDSTTLRNWETHHNSKEVPKYKDLMHFLRDQCSVLQSVAPAKAIVVPEKKAKFSVTNSVVQPAFKCPFCGEGFHSAFRCLKFLKLKVPERSEAVRRSRLCLNCLYPGHQARVCSRGACHHCQQKHHSLLHPEQQPPSEHRNRSSVPQGQPRPSAVNQQQPQTQLPNQHQPAQAHTTQQPTRTPSASHSQSTAQPSTSHQSSTNQNTVALPTNTQFSTQDILLSTALVCVQDSYGNSRLARALLDSCSQFCFMTTQFSSKLNLQSSAEHMSVQGIGGSVTVARKSVKATVLPRISDLSPFHEEMTFYVLPELTATLPARKINVVNWNFPSNITFADPQFHEPGRIDLIIGAEHYLDLLTDGREKIVDGGPTLQNTVFGWIVSGRAIDHSLSVQQTSAYSCTLANLQEQLSKFWELETCHTHCTQSVEETACEAYYDQTTVRDESGRFVVTLPKRDYIVAQLGESEGIATRRFLGLERRFQQNPELKAAYAEFIREYEQLGHMVEVPVSASQGNEVSPVYYLPHHAVFKLDSTTTKLRVVFDASCKTSSGVSLNDALMVGPVIQEDLISITLRFRLFCVAIVADIEKMYRMILVQHGDRSLQRIVYRSSPDEPLRTYELTTVTYGTAAAPYLATKCLQRLADEEASKFPRAAKVLREDFYVDDMLTGANTVEEAKQLAEEMVELTASGGFNLRKWNSNSKELLAQLPQELLDSRALLELDSSSSPVKTLGLQWEPQSDSFRYDSPQWNNDVVPTKRIVLAEAARLFDPLGLIGPVVVIAKIFLQELWKHNCGWDDPLPEAMQQFWQEYRLNLTALSSFSIPRWIGYKAEAVSMELHEFCDASDKAYGACIYTRCTLMDSSVEVRLLIAKSRVAPLEDLKRNKKRLSTPRLELSSALLLCHLYEKVKASIRIPHNASFWTDSTIVVHWLSSLPSRWQIFVANRVSEIQHITKGFVWNHVAGAENPADVISRGMTPAQLLYHTIWLEGPAWLRRDRSTWPVASPEEDFDRTLLEERSAVAIPAQSKPNSELFGLHSSLFVLVRRIAWIRRFIHNCRRPEEVRSGNINHIEHQEAMLSLVRLAQNESFPEEISALQRGNQVKPSSPIHKLWPILVEGVLRVGGRLSEAPVSSTRKHPAILCYRHPLSKLIVVDYHLRLFHAGQQLLTSSVREK</sequence>
<dbReference type="PANTHER" id="PTHR47331">
    <property type="entry name" value="PHD-TYPE DOMAIN-CONTAINING PROTEIN"/>
    <property type="match status" value="1"/>
</dbReference>
<dbReference type="PANTHER" id="PTHR47331:SF5">
    <property type="entry name" value="RIBONUCLEASE H"/>
    <property type="match status" value="1"/>
</dbReference>
<feature type="compositionally biased region" description="Low complexity" evidence="1">
    <location>
        <begin position="363"/>
        <end position="386"/>
    </location>
</feature>
<evidence type="ECO:0000259" key="2">
    <source>
        <dbReference type="SMART" id="SM00343"/>
    </source>
</evidence>
<evidence type="ECO:0000313" key="4">
    <source>
        <dbReference type="Proteomes" id="UP000069940"/>
    </source>
</evidence>
<dbReference type="Pfam" id="PF05380">
    <property type="entry name" value="Peptidase_A17"/>
    <property type="match status" value="1"/>
</dbReference>
<reference evidence="4" key="1">
    <citation type="journal article" date="2015" name="Proc. Natl. Acad. Sci. U.S.A.">
        <title>Genome sequence of the Asian Tiger mosquito, Aedes albopictus, reveals insights into its biology, genetics, and evolution.</title>
        <authorList>
            <person name="Chen X.G."/>
            <person name="Jiang X."/>
            <person name="Gu J."/>
            <person name="Xu M."/>
            <person name="Wu Y."/>
            <person name="Deng Y."/>
            <person name="Zhang C."/>
            <person name="Bonizzoni M."/>
            <person name="Dermauw W."/>
            <person name="Vontas J."/>
            <person name="Armbruster P."/>
            <person name="Huang X."/>
            <person name="Yang Y."/>
            <person name="Zhang H."/>
            <person name="He W."/>
            <person name="Peng H."/>
            <person name="Liu Y."/>
            <person name="Wu K."/>
            <person name="Chen J."/>
            <person name="Lirakis M."/>
            <person name="Topalis P."/>
            <person name="Van Leeuwen T."/>
            <person name="Hall A.B."/>
            <person name="Jiang X."/>
            <person name="Thorpe C."/>
            <person name="Mueller R.L."/>
            <person name="Sun C."/>
            <person name="Waterhouse R.M."/>
            <person name="Yan G."/>
            <person name="Tu Z.J."/>
            <person name="Fang X."/>
            <person name="James A.A."/>
        </authorList>
    </citation>
    <scope>NUCLEOTIDE SEQUENCE [LARGE SCALE GENOMIC DNA]</scope>
    <source>
        <strain evidence="4">Foshan</strain>
    </source>
</reference>
<dbReference type="InterPro" id="IPR005312">
    <property type="entry name" value="DUF1759"/>
</dbReference>
<dbReference type="SUPFAM" id="SSF56672">
    <property type="entry name" value="DNA/RNA polymerases"/>
    <property type="match status" value="1"/>
</dbReference>
<dbReference type="CDD" id="cd01644">
    <property type="entry name" value="RT_pepA17"/>
    <property type="match status" value="1"/>
</dbReference>
<protein>
    <recommendedName>
        <fullName evidence="2">CCHC-type domain-containing protein</fullName>
    </recommendedName>
</protein>
<reference evidence="3" key="2">
    <citation type="submission" date="2025-05" db="UniProtKB">
        <authorList>
            <consortium name="EnsemblMetazoa"/>
        </authorList>
    </citation>
    <scope>IDENTIFICATION</scope>
    <source>
        <strain evidence="3">Foshan</strain>
    </source>
</reference>
<evidence type="ECO:0000256" key="1">
    <source>
        <dbReference type="SAM" id="MobiDB-lite"/>
    </source>
</evidence>